<dbReference type="PROSITE" id="PS50005">
    <property type="entry name" value="TPR"/>
    <property type="match status" value="1"/>
</dbReference>
<dbReference type="RefSeq" id="WP_143536809.1">
    <property type="nucleotide sequence ID" value="NZ_MQWB01000001.1"/>
</dbReference>
<evidence type="ECO:0000313" key="4">
    <source>
        <dbReference type="Proteomes" id="UP000216446"/>
    </source>
</evidence>
<dbReference type="InterPro" id="IPR036514">
    <property type="entry name" value="SGNH_hydro_sf"/>
</dbReference>
<feature type="repeat" description="TPR" evidence="1">
    <location>
        <begin position="640"/>
        <end position="673"/>
    </location>
</feature>
<evidence type="ECO:0000256" key="2">
    <source>
        <dbReference type="SAM" id="Phobius"/>
    </source>
</evidence>
<dbReference type="EMBL" id="MQWB01000001">
    <property type="protein sequence ID" value="OZC02909.1"/>
    <property type="molecule type" value="Genomic_DNA"/>
</dbReference>
<evidence type="ECO:0000313" key="3">
    <source>
        <dbReference type="EMBL" id="OZC02909.1"/>
    </source>
</evidence>
<dbReference type="InterPro" id="IPR019734">
    <property type="entry name" value="TPR_rpt"/>
</dbReference>
<proteinExistence type="predicted"/>
<dbReference type="PANTHER" id="PTHR30383">
    <property type="entry name" value="THIOESTERASE 1/PROTEASE 1/LYSOPHOSPHOLIPASE L1"/>
    <property type="match status" value="1"/>
</dbReference>
<dbReference type="OrthoDB" id="239390at2"/>
<dbReference type="Pfam" id="PF13432">
    <property type="entry name" value="TPR_16"/>
    <property type="match status" value="1"/>
</dbReference>
<keyword evidence="2" id="KW-0812">Transmembrane</keyword>
<dbReference type="AlphaFoldDB" id="A0A259TYT2"/>
<keyword evidence="4" id="KW-1185">Reference proteome</keyword>
<dbReference type="Proteomes" id="UP000216446">
    <property type="component" value="Unassembled WGS sequence"/>
</dbReference>
<keyword evidence="2" id="KW-1133">Transmembrane helix</keyword>
<evidence type="ECO:0008006" key="5">
    <source>
        <dbReference type="Google" id="ProtNLM"/>
    </source>
</evidence>
<dbReference type="InParanoid" id="A0A259TYT2"/>
<gene>
    <name evidence="3" type="ORF">BSZ36_07945</name>
</gene>
<organism evidence="3 4">
    <name type="scientific">Rubricoccus marinus</name>
    <dbReference type="NCBI Taxonomy" id="716817"/>
    <lineage>
        <taxon>Bacteria</taxon>
        <taxon>Pseudomonadati</taxon>
        <taxon>Rhodothermota</taxon>
        <taxon>Rhodothermia</taxon>
        <taxon>Rhodothermales</taxon>
        <taxon>Rubricoccaceae</taxon>
        <taxon>Rubricoccus</taxon>
    </lineage>
</organism>
<accession>A0A259TYT2</accession>
<dbReference type="SUPFAM" id="SSF52266">
    <property type="entry name" value="SGNH hydrolase"/>
    <property type="match status" value="1"/>
</dbReference>
<dbReference type="Gene3D" id="3.40.50.1110">
    <property type="entry name" value="SGNH hydrolase"/>
    <property type="match status" value="1"/>
</dbReference>
<feature type="transmembrane region" description="Helical" evidence="2">
    <location>
        <begin position="25"/>
        <end position="45"/>
    </location>
</feature>
<protein>
    <recommendedName>
        <fullName evidence="5">SGNH hydrolase-type esterase domain-containing protein</fullName>
    </recommendedName>
</protein>
<comment type="caution">
    <text evidence="3">The sequence shown here is derived from an EMBL/GenBank/DDBJ whole genome shotgun (WGS) entry which is preliminary data.</text>
</comment>
<dbReference type="InterPro" id="IPR051532">
    <property type="entry name" value="Ester_Hydrolysis_Enzymes"/>
</dbReference>
<dbReference type="GO" id="GO:0004622">
    <property type="term" value="F:phosphatidylcholine lysophospholipase activity"/>
    <property type="evidence" value="ECO:0007669"/>
    <property type="project" value="TreeGrafter"/>
</dbReference>
<name>A0A259TYT2_9BACT</name>
<dbReference type="Gene3D" id="1.25.40.10">
    <property type="entry name" value="Tetratricopeptide repeat domain"/>
    <property type="match status" value="2"/>
</dbReference>
<keyword evidence="2" id="KW-0472">Membrane</keyword>
<dbReference type="InterPro" id="IPR011990">
    <property type="entry name" value="TPR-like_helical_dom_sf"/>
</dbReference>
<dbReference type="PANTHER" id="PTHR30383:SF5">
    <property type="entry name" value="SGNH HYDROLASE-TYPE ESTERASE DOMAIN-CONTAINING PROTEIN"/>
    <property type="match status" value="1"/>
</dbReference>
<dbReference type="SMART" id="SM00028">
    <property type="entry name" value="TPR"/>
    <property type="match status" value="4"/>
</dbReference>
<dbReference type="Pfam" id="PF14559">
    <property type="entry name" value="TPR_19"/>
    <property type="match status" value="1"/>
</dbReference>
<reference evidence="3 4" key="1">
    <citation type="submission" date="2016-11" db="EMBL/GenBank/DDBJ databases">
        <title>Study of marine rhodopsin-containing bacteria.</title>
        <authorList>
            <person name="Yoshizawa S."/>
            <person name="Kumagai Y."/>
            <person name="Kogure K."/>
        </authorList>
    </citation>
    <scope>NUCLEOTIDE SEQUENCE [LARGE SCALE GENOMIC DNA]</scope>
    <source>
        <strain evidence="3 4">SG-29</strain>
    </source>
</reference>
<evidence type="ECO:0000256" key="1">
    <source>
        <dbReference type="PROSITE-ProRule" id="PRU00339"/>
    </source>
</evidence>
<keyword evidence="1" id="KW-0802">TPR repeat</keyword>
<sequence length="688" mass="74823">MSKRATKKAGAAPLAPEVSAGTRRVFWAITLLIPFLFFALLEGGLRLGGYGGSYPLFEPVEGVPDVRVQSREVARRYFAQTEGVPNANADYFYAEKPEGSFRIIAQGGSSAAGFPYYWGAAFPRTMANRLRASYPGQRIDVVNTSIAAVNSYTLLDFADEIIEQKPDAVIIYAGHNEYYGALGAASAESFGRNPTLVRGYLALRRWRTVQLVRDVIAKLRGAGAEVPEASGEQSNETLMSRMVGEQSVPYGSELFEDGHRQFRENLDALLARYQAEGIPVFVGTLASNERTQRPFITAHAAGADTTAYNAALRDGLSAFARGDSAAALPAFRRATTASADAAEGHYRLAQALLASGEAEAAQEAFLRAKDLDALRFRAPEVFNASIREIASARGATVVESQDLVRERSPQGVIGDEMMLEHLHPTLAGYDAIADAFYASIRASGVIGETSQEAPPATLVRLSTPVDSLAGAIRVGRLTQSWPFRPDEVRPFALDTSRTPMAVLQIAEDLVQNKVGWETATDALADYYLAKGEYTEALRARQAMLMMYWFEPRVHDALAAVRMQMAQTLGEPRYVEMAKANYEASLTRNPNHGPALSMLGAIHLQRSEEAKASGASGVATQERGEAIAYLERARSVLPQDTQLLYNLAGAYALQGRWQDALRTVNVLLQRQPQNPAAQQLKASVLQNMG</sequence>
<dbReference type="SUPFAM" id="SSF48452">
    <property type="entry name" value="TPR-like"/>
    <property type="match status" value="1"/>
</dbReference>